<comment type="caution">
    <text evidence="2">The sequence shown here is derived from an EMBL/GenBank/DDBJ whole genome shotgun (WGS) entry which is preliminary data.</text>
</comment>
<name>A0A0G0ER41_9BACT</name>
<evidence type="ECO:0000313" key="3">
    <source>
        <dbReference type="Proteomes" id="UP000034492"/>
    </source>
</evidence>
<organism evidence="2 3">
    <name type="scientific">Candidatus Daviesbacteria bacterium GW2011_GWB1_36_5</name>
    <dbReference type="NCBI Taxonomy" id="1618426"/>
    <lineage>
        <taxon>Bacteria</taxon>
        <taxon>Candidatus Daviesiibacteriota</taxon>
    </lineage>
</organism>
<reference evidence="2 3" key="1">
    <citation type="journal article" date="2015" name="Nature">
        <title>rRNA introns, odd ribosomes, and small enigmatic genomes across a large radiation of phyla.</title>
        <authorList>
            <person name="Brown C.T."/>
            <person name="Hug L.A."/>
            <person name="Thomas B.C."/>
            <person name="Sharon I."/>
            <person name="Castelle C.J."/>
            <person name="Singh A."/>
            <person name="Wilkins M.J."/>
            <person name="Williams K.H."/>
            <person name="Banfield J.F."/>
        </authorList>
    </citation>
    <scope>NUCLEOTIDE SEQUENCE [LARGE SCALE GENOMIC DNA]</scope>
</reference>
<keyword evidence="1" id="KW-0812">Transmembrane</keyword>
<dbReference type="Proteomes" id="UP000034492">
    <property type="component" value="Unassembled WGS sequence"/>
</dbReference>
<evidence type="ECO:0000256" key="1">
    <source>
        <dbReference type="SAM" id="Phobius"/>
    </source>
</evidence>
<sequence length="320" mass="35933">MIHVLKKFLKDVPQKKILLFILISIILCLTIGSFLLLQTRSTSTKPQKVSFAKIADQIAYDKWSELIKKVGGEKAYSEFKIDIINKDIRNRHYQAHLFGEALYNNEGSKGIFVCDSEFDSGCYHSFLGLAIQTEGLNIVQDLSRQCSEHLGSTGGGCQHGIGHGILSSVGYDFPSLNKSIEICNGLEIKESTKNCLHGVFMEYNFQTMLLDRGKLRTFEENDPYFPCLTVAEHARAVCINQQAQWWTVAIKKNLEVRIKEIDKLCHESGELKDECFRGFGVKLVAYLGYDVPKAREFCASLADIRGKSMCQAGVTSNLPK</sequence>
<evidence type="ECO:0000313" key="2">
    <source>
        <dbReference type="EMBL" id="KKQ07967.1"/>
    </source>
</evidence>
<protein>
    <submittedName>
        <fullName evidence="2">Uncharacterized protein</fullName>
    </submittedName>
</protein>
<gene>
    <name evidence="2" type="ORF">US19_C0034G0003</name>
</gene>
<accession>A0A0G0ER41</accession>
<keyword evidence="1" id="KW-0472">Membrane</keyword>
<dbReference type="EMBL" id="LBSA01000034">
    <property type="protein sequence ID" value="KKQ07967.1"/>
    <property type="molecule type" value="Genomic_DNA"/>
</dbReference>
<feature type="transmembrane region" description="Helical" evidence="1">
    <location>
        <begin position="17"/>
        <end position="37"/>
    </location>
</feature>
<proteinExistence type="predicted"/>
<keyword evidence="1" id="KW-1133">Transmembrane helix</keyword>
<dbReference type="AlphaFoldDB" id="A0A0G0ER41"/>